<dbReference type="Gene3D" id="1.20.58.480">
    <property type="match status" value="1"/>
</dbReference>
<protein>
    <submittedName>
        <fullName evidence="1">Tryptophan 2,3-dioxygenase apoenzyme</fullName>
    </submittedName>
</protein>
<dbReference type="SUPFAM" id="SSF140959">
    <property type="entry name" value="Indolic compounds 2,3-dioxygenase-like"/>
    <property type="match status" value="1"/>
</dbReference>
<dbReference type="GO" id="GO:0019442">
    <property type="term" value="P:L-tryptophan catabolic process to acetyl-CoA"/>
    <property type="evidence" value="ECO:0007669"/>
    <property type="project" value="TreeGrafter"/>
</dbReference>
<keyword evidence="1" id="KW-0223">Dioxygenase</keyword>
<evidence type="ECO:0000313" key="1">
    <source>
        <dbReference type="EMBL" id="SDS03080.1"/>
    </source>
</evidence>
<gene>
    <name evidence="1" type="ORF">SAMN05216490_0407</name>
</gene>
<dbReference type="PANTHER" id="PTHR10138">
    <property type="entry name" value="TRYPTOPHAN 2,3-DIOXYGENASE"/>
    <property type="match status" value="1"/>
</dbReference>
<dbReference type="EMBL" id="LT629740">
    <property type="protein sequence ID" value="SDS03080.1"/>
    <property type="molecule type" value="Genomic_DNA"/>
</dbReference>
<dbReference type="GO" id="GO:0046872">
    <property type="term" value="F:metal ion binding"/>
    <property type="evidence" value="ECO:0007669"/>
    <property type="project" value="InterPro"/>
</dbReference>
<dbReference type="Pfam" id="PF03301">
    <property type="entry name" value="Trp_dioxygenase"/>
    <property type="match status" value="1"/>
</dbReference>
<dbReference type="GO" id="GO:0004833">
    <property type="term" value="F:L-tryptophan 2,3-dioxygenase activity"/>
    <property type="evidence" value="ECO:0007669"/>
    <property type="project" value="InterPro"/>
</dbReference>
<keyword evidence="2" id="KW-1185">Reference proteome</keyword>
<name>A0A1H1NWA9_MUCMA</name>
<accession>A0A1H1NWA9</accession>
<evidence type="ECO:0000313" key="2">
    <source>
        <dbReference type="Proteomes" id="UP000199679"/>
    </source>
</evidence>
<reference evidence="1 2" key="1">
    <citation type="submission" date="2016-10" db="EMBL/GenBank/DDBJ databases">
        <authorList>
            <person name="de Groot N.N."/>
        </authorList>
    </citation>
    <scope>NUCLEOTIDE SEQUENCE [LARGE SCALE GENOMIC DNA]</scope>
    <source>
        <strain evidence="1 2">MP1X4</strain>
    </source>
</reference>
<sequence>MPFTPEIEQRLTQLQEKYEAMGQDMPAYLDGLLYADFLTYWDYIHLDTLLSLQSPKTPFPDEEIFIIYHQITELYFKLALHECKQIAEAQHLTTDFFTARIRRINRYFEALTHSFEIMVDGMEKEQFLKFRMSLLPASGFQSGQYRMIEIHATDFINLVAKDKRAELSTATIEDQFEHLYWKSGATELATGKKTLTLKQFEKKYSKTFIELGTANVNTNFNALLQQFKYKGESTPQLEDELRRLDSNVNVNWPLSHYKSAVRYLNREPEDIKATGGTNWQKYLPPRFQKRIFFPSLWTAEQEESWGKSWVEQVLRDL</sequence>
<dbReference type="GO" id="GO:0020037">
    <property type="term" value="F:heme binding"/>
    <property type="evidence" value="ECO:0007669"/>
    <property type="project" value="InterPro"/>
</dbReference>
<dbReference type="PANTHER" id="PTHR10138:SF0">
    <property type="entry name" value="TRYPTOPHAN 2,3-DIOXYGENASE"/>
    <property type="match status" value="1"/>
</dbReference>
<dbReference type="STRING" id="652787.SAMN05216490_0407"/>
<dbReference type="InterPro" id="IPR004981">
    <property type="entry name" value="Trp_2_3_dOase"/>
</dbReference>
<organism evidence="1 2">
    <name type="scientific">Mucilaginibacter mallensis</name>
    <dbReference type="NCBI Taxonomy" id="652787"/>
    <lineage>
        <taxon>Bacteria</taxon>
        <taxon>Pseudomonadati</taxon>
        <taxon>Bacteroidota</taxon>
        <taxon>Sphingobacteriia</taxon>
        <taxon>Sphingobacteriales</taxon>
        <taxon>Sphingobacteriaceae</taxon>
        <taxon>Mucilaginibacter</taxon>
    </lineage>
</organism>
<dbReference type="Proteomes" id="UP000199679">
    <property type="component" value="Chromosome I"/>
</dbReference>
<keyword evidence="1" id="KW-0560">Oxidoreductase</keyword>
<dbReference type="InterPro" id="IPR037217">
    <property type="entry name" value="Trp/Indoleamine_2_3_dOase-like"/>
</dbReference>
<dbReference type="GO" id="GO:0019441">
    <property type="term" value="P:L-tryptophan catabolic process to kynurenine"/>
    <property type="evidence" value="ECO:0007669"/>
    <property type="project" value="InterPro"/>
</dbReference>
<dbReference type="RefSeq" id="WP_091368460.1">
    <property type="nucleotide sequence ID" value="NZ_LT629740.1"/>
</dbReference>
<dbReference type="OrthoDB" id="9776847at2"/>
<proteinExistence type="predicted"/>
<dbReference type="AlphaFoldDB" id="A0A1H1NWA9"/>